<keyword evidence="3" id="KW-0472">Membrane</keyword>
<organism evidence="4 5">
    <name type="scientific">Atopococcus tabaci</name>
    <dbReference type="NCBI Taxonomy" id="269774"/>
    <lineage>
        <taxon>Bacteria</taxon>
        <taxon>Bacillati</taxon>
        <taxon>Bacillota</taxon>
        <taxon>Bacilli</taxon>
        <taxon>Lactobacillales</taxon>
        <taxon>Carnobacteriaceae</taxon>
        <taxon>Atopococcus</taxon>
    </lineage>
</organism>
<dbReference type="Proteomes" id="UP001171751">
    <property type="component" value="Unassembled WGS sequence"/>
</dbReference>
<feature type="transmembrane region" description="Helical" evidence="3">
    <location>
        <begin position="7"/>
        <end position="27"/>
    </location>
</feature>
<feature type="non-terminal residue" evidence="4">
    <location>
        <position position="238"/>
    </location>
</feature>
<protein>
    <submittedName>
        <fullName evidence="4">Leucine-rich repeat domain-containing protein</fullName>
    </submittedName>
</protein>
<keyword evidence="2" id="KW-0677">Repeat</keyword>
<evidence type="ECO:0000256" key="2">
    <source>
        <dbReference type="ARBA" id="ARBA00022737"/>
    </source>
</evidence>
<dbReference type="InterPro" id="IPR025875">
    <property type="entry name" value="Leu-rich_rpt_4"/>
</dbReference>
<comment type="caution">
    <text evidence="4">The sequence shown here is derived from an EMBL/GenBank/DDBJ whole genome shotgun (WGS) entry which is preliminary data.</text>
</comment>
<dbReference type="InterPro" id="IPR032675">
    <property type="entry name" value="LRR_dom_sf"/>
</dbReference>
<evidence type="ECO:0000256" key="3">
    <source>
        <dbReference type="SAM" id="Phobius"/>
    </source>
</evidence>
<dbReference type="SMART" id="SM00369">
    <property type="entry name" value="LRR_TYP"/>
    <property type="match status" value="4"/>
</dbReference>
<dbReference type="SUPFAM" id="SSF52058">
    <property type="entry name" value="L domain-like"/>
    <property type="match status" value="1"/>
</dbReference>
<keyword evidence="5" id="KW-1185">Reference proteome</keyword>
<dbReference type="Pfam" id="PF13516">
    <property type="entry name" value="LRR_6"/>
    <property type="match status" value="1"/>
</dbReference>
<dbReference type="PANTHER" id="PTHR46652:SF3">
    <property type="entry name" value="LEUCINE-RICH REPEAT-CONTAINING PROTEIN 9"/>
    <property type="match status" value="1"/>
</dbReference>
<keyword evidence="3" id="KW-0812">Transmembrane</keyword>
<dbReference type="InterPro" id="IPR001611">
    <property type="entry name" value="Leu-rich_rpt"/>
</dbReference>
<keyword evidence="3" id="KW-1133">Transmembrane helix</keyword>
<evidence type="ECO:0000256" key="1">
    <source>
        <dbReference type="ARBA" id="ARBA00022614"/>
    </source>
</evidence>
<dbReference type="SMART" id="SM00365">
    <property type="entry name" value="LRR_SD22"/>
    <property type="match status" value="4"/>
</dbReference>
<reference evidence="4" key="1">
    <citation type="submission" date="2023-07" db="EMBL/GenBank/DDBJ databases">
        <title>Between Cages and Wild: Unraveling the Impact of Captivity on Animal Microbiomes and Antimicrobial Resistance.</title>
        <authorList>
            <person name="Schmartz G.P."/>
            <person name="Rehner J."/>
            <person name="Schuff M.J."/>
            <person name="Becker S.L."/>
            <person name="Kravczyk M."/>
            <person name="Gurevich A."/>
            <person name="Francke R."/>
            <person name="Mueller R."/>
            <person name="Keller V."/>
            <person name="Keller A."/>
        </authorList>
    </citation>
    <scope>NUCLEOTIDE SEQUENCE</scope>
    <source>
        <strain evidence="4">S39M_St_73</strain>
    </source>
</reference>
<dbReference type="EMBL" id="JAUNQW010000008">
    <property type="protein sequence ID" value="MDO5457274.1"/>
    <property type="molecule type" value="Genomic_DNA"/>
</dbReference>
<dbReference type="AlphaFoldDB" id="A0AA43ZRZ8"/>
<name>A0AA43ZRZ8_9LACT</name>
<dbReference type="PROSITE" id="PS51450">
    <property type="entry name" value="LRR"/>
    <property type="match status" value="5"/>
</dbReference>
<evidence type="ECO:0000313" key="5">
    <source>
        <dbReference type="Proteomes" id="UP001171751"/>
    </source>
</evidence>
<keyword evidence="1" id="KW-0433">Leucine-rich repeat</keyword>
<dbReference type="InterPro" id="IPR003591">
    <property type="entry name" value="Leu-rich_rpt_typical-subtyp"/>
</dbReference>
<dbReference type="Gene3D" id="3.80.10.10">
    <property type="entry name" value="Ribonuclease Inhibitor"/>
    <property type="match status" value="1"/>
</dbReference>
<dbReference type="InterPro" id="IPR050836">
    <property type="entry name" value="SDS22/Internalin_LRR"/>
</dbReference>
<evidence type="ECO:0000313" key="4">
    <source>
        <dbReference type="EMBL" id="MDO5457274.1"/>
    </source>
</evidence>
<gene>
    <name evidence="4" type="ORF">Q4F26_02930</name>
</gene>
<dbReference type="Pfam" id="PF12799">
    <property type="entry name" value="LRR_4"/>
    <property type="match status" value="2"/>
</dbReference>
<dbReference type="PANTHER" id="PTHR46652">
    <property type="entry name" value="LEUCINE-RICH REPEAT AND IQ DOMAIN-CONTAINING PROTEIN 1-RELATED"/>
    <property type="match status" value="1"/>
</dbReference>
<proteinExistence type="predicted"/>
<accession>A0AA43ZRZ8</accession>
<sequence length="238" mass="27610">MRKNYSFFNLASLIILLLGVFLLVFLFQSQESTTVQFKDSGLEQAVRDTIGQEEDEIKKSDVDLIQVLDATGYDIETLEGIEELPELRELNLEDNQIKSLSPLQNLTKLQRLNLRNNQITDLKKVGFEDILYLNIEELNLHHNVVRDDEGNDTRLSDISLIGRMITLQKLDLRDNHIEDLFPLGNLRNLEDLDLRENRVKDIDVLQALTNLEELNLRDNSIESLEALRFLFYLNDLNI</sequence>